<keyword evidence="2" id="KW-0479">Metal-binding</keyword>
<dbReference type="AlphaFoldDB" id="A0A1S7SA65"/>
<dbReference type="GO" id="GO:0005737">
    <property type="term" value="C:cytoplasm"/>
    <property type="evidence" value="ECO:0007669"/>
    <property type="project" value="TreeGrafter"/>
</dbReference>
<dbReference type="InterPro" id="IPR015813">
    <property type="entry name" value="Pyrv/PenolPyrv_kinase-like_dom"/>
</dbReference>
<dbReference type="GO" id="GO:0016832">
    <property type="term" value="F:aldehyde-lyase activity"/>
    <property type="evidence" value="ECO:0007669"/>
    <property type="project" value="TreeGrafter"/>
</dbReference>
<dbReference type="Proteomes" id="UP000191897">
    <property type="component" value="Unassembled WGS sequence"/>
</dbReference>
<gene>
    <name evidence="5" type="ORF">AGR4C_pa50009</name>
</gene>
<dbReference type="RefSeq" id="WP_080867531.1">
    <property type="nucleotide sequence ID" value="NZ_LT009732.1"/>
</dbReference>
<dbReference type="Pfam" id="PF03328">
    <property type="entry name" value="HpcH_HpaI"/>
    <property type="match status" value="1"/>
</dbReference>
<evidence type="ECO:0000313" key="6">
    <source>
        <dbReference type="Proteomes" id="UP000191897"/>
    </source>
</evidence>
<sequence length="267" mass="28569">MNTTSSDFRTRLGAGDTLLGTWIKTPDRIVVEVLSGTPMDALCLDAEHAPFDRSVLDASVFAARSAGMPVLVRPPSSSPEHILNALDIGATGVVAPHICTGEDADNLARHCIFGPGGRGYAGSTRAAGYTRTRMADYRASATAATTIIAQLEDREALDNLDEIVSVDRIDCLFIGRIDLTVSLGAAGPSAPEVMEAMYEICAKARQMGRRLGMFVADISEIPQWIECGVSLFLLSSDQSFLQAGASALRDRFNETLANGKTQERTFP</sequence>
<protein>
    <submittedName>
        <fullName evidence="5">4-hydroxy-2-oxovalerate aldolase</fullName>
    </submittedName>
</protein>
<reference evidence="5 6" key="1">
    <citation type="submission" date="2016-01" db="EMBL/GenBank/DDBJ databases">
        <authorList>
            <person name="Oliw E.H."/>
        </authorList>
    </citation>
    <scope>NUCLEOTIDE SEQUENCE [LARGE SCALE GENOMIC DNA]</scope>
    <source>
        <strain evidence="5 6">Kerr 14</strain>
    </source>
</reference>
<dbReference type="InterPro" id="IPR040442">
    <property type="entry name" value="Pyrv_kinase-like_dom_sf"/>
</dbReference>
<evidence type="ECO:0000256" key="3">
    <source>
        <dbReference type="ARBA" id="ARBA00023239"/>
    </source>
</evidence>
<dbReference type="InterPro" id="IPR005000">
    <property type="entry name" value="Aldolase/citrate-lyase_domain"/>
</dbReference>
<dbReference type="GO" id="GO:0046872">
    <property type="term" value="F:metal ion binding"/>
    <property type="evidence" value="ECO:0007669"/>
    <property type="project" value="UniProtKB-KW"/>
</dbReference>
<dbReference type="PANTHER" id="PTHR30502:SF0">
    <property type="entry name" value="PHOSPHOENOLPYRUVATE CARBOXYLASE FAMILY PROTEIN"/>
    <property type="match status" value="1"/>
</dbReference>
<name>A0A1S7SA65_AGRTU</name>
<keyword evidence="3" id="KW-0456">Lyase</keyword>
<feature type="domain" description="HpcH/HpaI aldolase/citrate lyase" evidence="4">
    <location>
        <begin position="20"/>
        <end position="228"/>
    </location>
</feature>
<comment type="similarity">
    <text evidence="1">Belongs to the HpcH/HpaI aldolase family.</text>
</comment>
<dbReference type="InterPro" id="IPR050251">
    <property type="entry name" value="HpcH-HpaI_aldolase"/>
</dbReference>
<dbReference type="Gene3D" id="3.20.20.60">
    <property type="entry name" value="Phosphoenolpyruvate-binding domains"/>
    <property type="match status" value="1"/>
</dbReference>
<dbReference type="PANTHER" id="PTHR30502">
    <property type="entry name" value="2-KETO-3-DEOXY-L-RHAMNONATE ALDOLASE"/>
    <property type="match status" value="1"/>
</dbReference>
<evidence type="ECO:0000256" key="1">
    <source>
        <dbReference type="ARBA" id="ARBA00005568"/>
    </source>
</evidence>
<accession>A0A1S7SA65</accession>
<evidence type="ECO:0000259" key="4">
    <source>
        <dbReference type="Pfam" id="PF03328"/>
    </source>
</evidence>
<dbReference type="EMBL" id="FBWC01000036">
    <property type="protein sequence ID" value="CUX65360.1"/>
    <property type="molecule type" value="Genomic_DNA"/>
</dbReference>
<proteinExistence type="inferred from homology"/>
<dbReference type="SUPFAM" id="SSF51621">
    <property type="entry name" value="Phosphoenolpyruvate/pyruvate domain"/>
    <property type="match status" value="1"/>
</dbReference>
<organism evidence="5 6">
    <name type="scientific">Agrobacterium tumefaciens str. Kerr 14</name>
    <dbReference type="NCBI Taxonomy" id="1183424"/>
    <lineage>
        <taxon>Bacteria</taxon>
        <taxon>Pseudomonadati</taxon>
        <taxon>Pseudomonadota</taxon>
        <taxon>Alphaproteobacteria</taxon>
        <taxon>Hyphomicrobiales</taxon>
        <taxon>Rhizobiaceae</taxon>
        <taxon>Rhizobium/Agrobacterium group</taxon>
        <taxon>Agrobacterium</taxon>
        <taxon>Agrobacterium tumefaciens complex</taxon>
    </lineage>
</organism>
<evidence type="ECO:0000313" key="5">
    <source>
        <dbReference type="EMBL" id="CUX65360.1"/>
    </source>
</evidence>
<evidence type="ECO:0000256" key="2">
    <source>
        <dbReference type="ARBA" id="ARBA00022723"/>
    </source>
</evidence>